<feature type="signal peptide" evidence="3">
    <location>
        <begin position="1"/>
        <end position="20"/>
    </location>
</feature>
<feature type="region of interest" description="Disordered" evidence="1">
    <location>
        <begin position="294"/>
        <end position="332"/>
    </location>
</feature>
<evidence type="ECO:0000313" key="5">
    <source>
        <dbReference type="Proteomes" id="UP000622475"/>
    </source>
</evidence>
<reference evidence="4" key="1">
    <citation type="submission" date="2020-10" db="EMBL/GenBank/DDBJ databases">
        <title>Mucilaginibacter mali sp. nov., isolated from rhizosphere soil of apple orchard.</title>
        <authorList>
            <person name="Lee J.-S."/>
            <person name="Kim H.S."/>
            <person name="Kim J.-S."/>
        </authorList>
    </citation>
    <scope>NUCLEOTIDE SEQUENCE</scope>
    <source>
        <strain evidence="4">KCTC 22746</strain>
    </source>
</reference>
<dbReference type="RefSeq" id="WP_194112158.1">
    <property type="nucleotide sequence ID" value="NZ_JADFFL010000005.1"/>
</dbReference>
<organism evidence="4 5">
    <name type="scientific">Mucilaginibacter myungsuensis</name>
    <dbReference type="NCBI Taxonomy" id="649104"/>
    <lineage>
        <taxon>Bacteria</taxon>
        <taxon>Pseudomonadati</taxon>
        <taxon>Bacteroidota</taxon>
        <taxon>Sphingobacteriia</taxon>
        <taxon>Sphingobacteriales</taxon>
        <taxon>Sphingobacteriaceae</taxon>
        <taxon>Mucilaginibacter</taxon>
    </lineage>
</organism>
<dbReference type="InterPro" id="IPR018682">
    <property type="entry name" value="DUF2167_membr"/>
</dbReference>
<keyword evidence="2" id="KW-1133">Transmembrane helix</keyword>
<dbReference type="Pfam" id="PF09935">
    <property type="entry name" value="DUF2167"/>
    <property type="match status" value="1"/>
</dbReference>
<gene>
    <name evidence="4" type="ORF">IRJ16_13575</name>
</gene>
<keyword evidence="2" id="KW-0472">Membrane</keyword>
<keyword evidence="2" id="KW-0812">Transmembrane</keyword>
<feature type="chain" id="PRO_5037601051" evidence="3">
    <location>
        <begin position="21"/>
        <end position="332"/>
    </location>
</feature>
<keyword evidence="3" id="KW-0732">Signal</keyword>
<dbReference type="AlphaFoldDB" id="A0A929KZN9"/>
<proteinExistence type="predicted"/>
<sequence length="332" mass="36955">MKKIFTLVLFTIIFLARLSAQDTSSVAFNIDSLDKMFKYQHGTVKIGNGIGTITVPAGFKYLDSVQALKVLTHIWNNPKEPNMTLGFILPEKQSVLAERGYVFNIQYDPIGYVKDDDAKDVDYEELLTNMQKETNEANAEREKAGYPPMTLVGWASKPFYDGQRHILHWAKEIKFGTDSINTLNYNVRVLGRKGVLVLNAISTTRDLSIVKADIPHVLNIVNFTDGYNYNDFNPDIDNVAAWTIGGLVAGKILAKVGFFALLVKFWKFIMIGVIAAFSFIKKFFTGKKDKEEAVAEDGTDGNGAAEDVSTEPIVAENTSAETTIAETEQETR</sequence>
<keyword evidence="5" id="KW-1185">Reference proteome</keyword>
<evidence type="ECO:0000256" key="1">
    <source>
        <dbReference type="SAM" id="MobiDB-lite"/>
    </source>
</evidence>
<comment type="caution">
    <text evidence="4">The sequence shown here is derived from an EMBL/GenBank/DDBJ whole genome shotgun (WGS) entry which is preliminary data.</text>
</comment>
<accession>A0A929KZN9</accession>
<name>A0A929KZN9_9SPHI</name>
<dbReference type="EMBL" id="JADFFL010000005">
    <property type="protein sequence ID" value="MBE9662918.1"/>
    <property type="molecule type" value="Genomic_DNA"/>
</dbReference>
<protein>
    <submittedName>
        <fullName evidence="4">DUF2167 domain-containing protein</fullName>
    </submittedName>
</protein>
<feature type="compositionally biased region" description="Low complexity" evidence="1">
    <location>
        <begin position="315"/>
        <end position="326"/>
    </location>
</feature>
<evidence type="ECO:0000256" key="3">
    <source>
        <dbReference type="SAM" id="SignalP"/>
    </source>
</evidence>
<feature type="transmembrane region" description="Helical" evidence="2">
    <location>
        <begin position="258"/>
        <end position="280"/>
    </location>
</feature>
<dbReference type="Proteomes" id="UP000622475">
    <property type="component" value="Unassembled WGS sequence"/>
</dbReference>
<evidence type="ECO:0000256" key="2">
    <source>
        <dbReference type="SAM" id="Phobius"/>
    </source>
</evidence>
<evidence type="ECO:0000313" key="4">
    <source>
        <dbReference type="EMBL" id="MBE9662918.1"/>
    </source>
</evidence>